<dbReference type="InterPro" id="IPR007353">
    <property type="entry name" value="DUF421"/>
</dbReference>
<accession>A0ABY8EBB0</accession>
<evidence type="ECO:0000256" key="3">
    <source>
        <dbReference type="ARBA" id="ARBA00022475"/>
    </source>
</evidence>
<reference evidence="8 9" key="1">
    <citation type="submission" date="2023-03" db="EMBL/GenBank/DDBJ databases">
        <title>Complete genome sequence of Tepidibacter sp. SWIR-1, isolated from a deep-sea hydrothermal vent.</title>
        <authorList>
            <person name="Li X."/>
        </authorList>
    </citation>
    <scope>NUCLEOTIDE SEQUENCE [LARGE SCALE GENOMIC DNA]</scope>
    <source>
        <strain evidence="8 9">SWIR-1</strain>
    </source>
</reference>
<organism evidence="8 9">
    <name type="scientific">Tepidibacter hydrothermalis</name>
    <dbReference type="NCBI Taxonomy" id="3036126"/>
    <lineage>
        <taxon>Bacteria</taxon>
        <taxon>Bacillati</taxon>
        <taxon>Bacillota</taxon>
        <taxon>Clostridia</taxon>
        <taxon>Peptostreptococcales</taxon>
        <taxon>Peptostreptococcaceae</taxon>
        <taxon>Tepidibacter</taxon>
    </lineage>
</organism>
<comment type="subcellular location">
    <subcellularLocation>
        <location evidence="1">Cell membrane</location>
        <topology evidence="1">Multi-pass membrane protein</topology>
    </subcellularLocation>
</comment>
<dbReference type="PANTHER" id="PTHR34582:SF2">
    <property type="entry name" value="UPF0702 TRANSMEMBRANE PROTEIN YDFR"/>
    <property type="match status" value="1"/>
</dbReference>
<name>A0ABY8EBB0_9FIRM</name>
<keyword evidence="3" id="KW-1003">Cell membrane</keyword>
<dbReference type="Pfam" id="PF04239">
    <property type="entry name" value="DUF421"/>
    <property type="match status" value="1"/>
</dbReference>
<evidence type="ECO:0000256" key="2">
    <source>
        <dbReference type="ARBA" id="ARBA00006448"/>
    </source>
</evidence>
<dbReference type="InterPro" id="IPR023090">
    <property type="entry name" value="UPF0702_alpha/beta_dom_sf"/>
</dbReference>
<evidence type="ECO:0000259" key="7">
    <source>
        <dbReference type="Pfam" id="PF04239"/>
    </source>
</evidence>
<dbReference type="PANTHER" id="PTHR34582">
    <property type="entry name" value="UPF0702 TRANSMEMBRANE PROTEIN YCAP"/>
    <property type="match status" value="1"/>
</dbReference>
<keyword evidence="9" id="KW-1185">Reference proteome</keyword>
<evidence type="ECO:0000256" key="5">
    <source>
        <dbReference type="ARBA" id="ARBA00022989"/>
    </source>
</evidence>
<dbReference type="RefSeq" id="WP_277732058.1">
    <property type="nucleotide sequence ID" value="NZ_CP120733.1"/>
</dbReference>
<proteinExistence type="inferred from homology"/>
<evidence type="ECO:0000313" key="9">
    <source>
        <dbReference type="Proteomes" id="UP001222800"/>
    </source>
</evidence>
<evidence type="ECO:0000256" key="1">
    <source>
        <dbReference type="ARBA" id="ARBA00004651"/>
    </source>
</evidence>
<dbReference type="Gene3D" id="3.30.240.20">
    <property type="entry name" value="bsu07140 like domains"/>
    <property type="match status" value="1"/>
</dbReference>
<keyword evidence="5" id="KW-1133">Transmembrane helix</keyword>
<comment type="similarity">
    <text evidence="2">Belongs to the UPF0702 family.</text>
</comment>
<protein>
    <submittedName>
        <fullName evidence="8">DUF421 domain-containing protein</fullName>
    </submittedName>
</protein>
<keyword evidence="4" id="KW-0812">Transmembrane</keyword>
<evidence type="ECO:0000313" key="8">
    <source>
        <dbReference type="EMBL" id="WFD10081.1"/>
    </source>
</evidence>
<keyword evidence="6" id="KW-0472">Membrane</keyword>
<dbReference type="Proteomes" id="UP001222800">
    <property type="component" value="Chromosome"/>
</dbReference>
<gene>
    <name evidence="8" type="ORF">P4S50_17145</name>
</gene>
<evidence type="ECO:0000256" key="6">
    <source>
        <dbReference type="ARBA" id="ARBA00023136"/>
    </source>
</evidence>
<dbReference type="EMBL" id="CP120733">
    <property type="protein sequence ID" value="WFD10081.1"/>
    <property type="molecule type" value="Genomic_DNA"/>
</dbReference>
<sequence>MPFILKPIFLYITAVVLIRITGRRSIAQMTISQTILMISLGNIIVEPFADKDINKTITVAVIFTILLMLFEIAEYYSKSFENLLVGKEKIIVDNGIINQKNMKKLKLTNDELYSRLRQKGINKLEDVKKATLESNGELGHELIKASQPITVGDMEFILNKFLNKQNNSSEYINLVDELKKKNTQ</sequence>
<feature type="domain" description="YetF C-terminal" evidence="7">
    <location>
        <begin position="77"/>
        <end position="171"/>
    </location>
</feature>
<evidence type="ECO:0000256" key="4">
    <source>
        <dbReference type="ARBA" id="ARBA00022692"/>
    </source>
</evidence>